<dbReference type="CDD" id="cd04497">
    <property type="entry name" value="hPOT1_OB1_like"/>
    <property type="match status" value="1"/>
</dbReference>
<dbReference type="FunFam" id="2.40.50.140:FF:000119">
    <property type="entry name" value="Protection of telomeres 1 homolog"/>
    <property type="match status" value="1"/>
</dbReference>
<dbReference type="GO" id="GO:0098505">
    <property type="term" value="F:G-rich strand telomeric DNA binding"/>
    <property type="evidence" value="ECO:0000318"/>
    <property type="project" value="GO_Central"/>
</dbReference>
<dbReference type="InterPro" id="IPR057620">
    <property type="entry name" value="POT1A/B-like_OB"/>
</dbReference>
<dbReference type="Pfam" id="PF02765">
    <property type="entry name" value="POT1"/>
    <property type="match status" value="1"/>
</dbReference>
<dbReference type="InterPro" id="IPR011564">
    <property type="entry name" value="Telomer_end-bd_POT1/Cdc13"/>
</dbReference>
<comment type="similarity">
    <text evidence="3">Belongs to the telombin family.</text>
</comment>
<dbReference type="GO" id="GO:0016233">
    <property type="term" value="P:telomere capping"/>
    <property type="evidence" value="ECO:0000318"/>
    <property type="project" value="GO_Central"/>
</dbReference>
<dbReference type="Gene3D" id="2.40.50.140">
    <property type="entry name" value="Nucleic acid-binding proteins"/>
    <property type="match status" value="2"/>
</dbReference>
<keyword evidence="7" id="KW-0539">Nucleus</keyword>
<evidence type="ECO:0000256" key="1">
    <source>
        <dbReference type="ARBA" id="ARBA00004123"/>
    </source>
</evidence>
<evidence type="ECO:0000313" key="10">
    <source>
        <dbReference type="Proteomes" id="UP000091857"/>
    </source>
</evidence>
<comment type="caution">
    <text evidence="9">The sequence shown here is derived from an EMBL/GenBank/DDBJ whole genome shotgun (WGS) entry which is preliminary data.</text>
</comment>
<evidence type="ECO:0000259" key="8">
    <source>
        <dbReference type="SMART" id="SM00976"/>
    </source>
</evidence>
<evidence type="ECO:0000256" key="6">
    <source>
        <dbReference type="ARBA" id="ARBA00023125"/>
    </source>
</evidence>
<dbReference type="GO" id="GO:0032210">
    <property type="term" value="P:regulation of telomere maintenance via telomerase"/>
    <property type="evidence" value="ECO:0000318"/>
    <property type="project" value="GO_Central"/>
</dbReference>
<dbReference type="OrthoDB" id="2186770at2759"/>
<accession>A0A2C9VN78</accession>
<dbReference type="EMBL" id="CM004392">
    <property type="protein sequence ID" value="OAY46517.1"/>
    <property type="molecule type" value="Genomic_DNA"/>
</dbReference>
<gene>
    <name evidence="9" type="ORF">MANES_06G005900v8</name>
</gene>
<evidence type="ECO:0000256" key="3">
    <source>
        <dbReference type="ARBA" id="ARBA00008442"/>
    </source>
</evidence>
<dbReference type="Gramene" id="Manes.06G005900.1.v8.1">
    <property type="protein sequence ID" value="Manes.06G005900.1.v8.1.CDS"/>
    <property type="gene ID" value="Manes.06G005900.v8.1"/>
</dbReference>
<dbReference type="PANTHER" id="PTHR14513:SF0">
    <property type="entry name" value="PROTECTION OF TELOMERES PROTEIN 1"/>
    <property type="match status" value="1"/>
</dbReference>
<keyword evidence="5" id="KW-0779">Telomere</keyword>
<protein>
    <recommendedName>
        <fullName evidence="8">Telomeric single stranded DNA binding POT1/Cdc13 domain-containing protein</fullName>
    </recommendedName>
</protein>
<dbReference type="SUPFAM" id="SSF50249">
    <property type="entry name" value="Nucleic acid-binding proteins"/>
    <property type="match status" value="2"/>
</dbReference>
<dbReference type="STRING" id="3983.A0A2C9VN78"/>
<evidence type="ECO:0000256" key="2">
    <source>
        <dbReference type="ARBA" id="ARBA00004574"/>
    </source>
</evidence>
<reference evidence="10" key="1">
    <citation type="journal article" date="2016" name="Nat. Biotechnol.">
        <title>Sequencing wild and cultivated cassava and related species reveals extensive interspecific hybridization and genetic diversity.</title>
        <authorList>
            <person name="Bredeson J.V."/>
            <person name="Lyons J.B."/>
            <person name="Prochnik S.E."/>
            <person name="Wu G.A."/>
            <person name="Ha C.M."/>
            <person name="Edsinger-Gonzales E."/>
            <person name="Grimwood J."/>
            <person name="Schmutz J."/>
            <person name="Rabbi I.Y."/>
            <person name="Egesi C."/>
            <person name="Nauluvula P."/>
            <person name="Lebot V."/>
            <person name="Ndunguru J."/>
            <person name="Mkamilo G."/>
            <person name="Bart R.S."/>
            <person name="Setter T.L."/>
            <person name="Gleadow R.M."/>
            <person name="Kulakow P."/>
            <person name="Ferguson M.E."/>
            <person name="Rounsley S."/>
            <person name="Rokhsar D.S."/>
        </authorList>
    </citation>
    <scope>NUCLEOTIDE SEQUENCE [LARGE SCALE GENOMIC DNA]</scope>
    <source>
        <strain evidence="10">cv. AM560-2</strain>
    </source>
</reference>
<evidence type="ECO:0000256" key="5">
    <source>
        <dbReference type="ARBA" id="ARBA00022895"/>
    </source>
</evidence>
<feature type="domain" description="Telomeric single stranded DNA binding POT1/Cdc13" evidence="8">
    <location>
        <begin position="9"/>
        <end position="144"/>
    </location>
</feature>
<dbReference type="Proteomes" id="UP000091857">
    <property type="component" value="Chromosome 6"/>
</dbReference>
<dbReference type="InterPro" id="IPR012340">
    <property type="entry name" value="NA-bd_OB-fold"/>
</dbReference>
<keyword evidence="4" id="KW-0158">Chromosome</keyword>
<evidence type="ECO:0000313" key="9">
    <source>
        <dbReference type="EMBL" id="OAY46517.1"/>
    </source>
</evidence>
<dbReference type="GO" id="GO:0000783">
    <property type="term" value="C:nuclear telomere cap complex"/>
    <property type="evidence" value="ECO:0000318"/>
    <property type="project" value="GO_Central"/>
</dbReference>
<comment type="subcellular location">
    <subcellularLocation>
        <location evidence="2">Chromosome</location>
        <location evidence="2">Telomere</location>
    </subcellularLocation>
    <subcellularLocation>
        <location evidence="1">Nucleus</location>
    </subcellularLocation>
</comment>
<evidence type="ECO:0000256" key="4">
    <source>
        <dbReference type="ARBA" id="ARBA00022454"/>
    </source>
</evidence>
<dbReference type="OMA" id="IHAFLYA"/>
<dbReference type="InterPro" id="IPR028389">
    <property type="entry name" value="POT1"/>
</dbReference>
<sequence length="463" mass="53144">MGERDDYKFLQIRDAIASINQKVNLIGAIIEFGLPKKTRGTDWFCTLKIIDESYPKPGISVNIFASSMENLPRISSLGDIIQLSRVVMKTHHGEVNAVFNKAFSSFALYEGKNGGDFVPYQCSTRYHHRDRDSKFVLGLRKWLADFQVDEGPNSFLFLREIKEGERANLVCKVLHICEICEHEWMAFVWDGTDSPPLGIETKLENETDNPLPLQVEPKPLPRDLLCTFPTVGTILRVIIDKGNEKHVLHLLTAGKWVRFLNILCEVHEGLWHGVLTPFTKIRYMSDDNRLIVGCQRSYNERLSLELGRIPYWCFPWCSQLTEVDYDHVPFVTIMDVLTCSQVTAKFKCIVRVVAALPWRVEDFCSHLGTYMIRLTIEDPTARIHAFLFDEDGDKFFGGRSSIDALTRKRNKLLGVAVNDDGKEIEDAARKPPWVQCCIKSYYLDKNNTWGTRHYRIFGTKLVD</sequence>
<evidence type="ECO:0000256" key="7">
    <source>
        <dbReference type="ARBA" id="ARBA00023242"/>
    </source>
</evidence>
<name>A0A2C9VN78_MANES</name>
<dbReference type="PANTHER" id="PTHR14513">
    <property type="entry name" value="PROTECTION OF TELOMERES 1"/>
    <property type="match status" value="1"/>
</dbReference>
<keyword evidence="10" id="KW-1185">Reference proteome</keyword>
<keyword evidence="6" id="KW-0238">DNA-binding</keyword>
<organism evidence="9 10">
    <name type="scientific">Manihot esculenta</name>
    <name type="common">Cassava</name>
    <name type="synonym">Jatropha manihot</name>
    <dbReference type="NCBI Taxonomy" id="3983"/>
    <lineage>
        <taxon>Eukaryota</taxon>
        <taxon>Viridiplantae</taxon>
        <taxon>Streptophyta</taxon>
        <taxon>Embryophyta</taxon>
        <taxon>Tracheophyta</taxon>
        <taxon>Spermatophyta</taxon>
        <taxon>Magnoliopsida</taxon>
        <taxon>eudicotyledons</taxon>
        <taxon>Gunneridae</taxon>
        <taxon>Pentapetalae</taxon>
        <taxon>rosids</taxon>
        <taxon>fabids</taxon>
        <taxon>Malpighiales</taxon>
        <taxon>Euphorbiaceae</taxon>
        <taxon>Crotonoideae</taxon>
        <taxon>Manihoteae</taxon>
        <taxon>Manihot</taxon>
    </lineage>
</organism>
<dbReference type="Pfam" id="PF25507">
    <property type="entry name" value="OB_POT1A"/>
    <property type="match status" value="1"/>
</dbReference>
<dbReference type="AlphaFoldDB" id="A0A2C9VN78"/>
<dbReference type="SMART" id="SM00976">
    <property type="entry name" value="Telo_bind"/>
    <property type="match status" value="1"/>
</dbReference>
<dbReference type="GO" id="GO:0010521">
    <property type="term" value="F:telomerase inhibitor activity"/>
    <property type="evidence" value="ECO:0000318"/>
    <property type="project" value="GO_Central"/>
</dbReference>
<proteinExistence type="inferred from homology"/>